<proteinExistence type="inferred from homology"/>
<dbReference type="OMA" id="FNHRERV"/>
<evidence type="ECO:0000256" key="5">
    <source>
        <dbReference type="ARBA" id="ARBA00022989"/>
    </source>
</evidence>
<dbReference type="PANTHER" id="PTHR20955:SF2">
    <property type="entry name" value="PROTEIN JAGUNAL HOMOLOG 1-B"/>
    <property type="match status" value="1"/>
</dbReference>
<keyword evidence="9" id="KW-1185">Reference proteome</keyword>
<feature type="region of interest" description="Disordered" evidence="7">
    <location>
        <begin position="68"/>
        <end position="93"/>
    </location>
</feature>
<dbReference type="GeneTree" id="ENSGT01000000217480"/>
<protein>
    <submittedName>
        <fullName evidence="8">Uncharacterized protein</fullName>
    </submittedName>
</protein>
<evidence type="ECO:0000313" key="9">
    <source>
        <dbReference type="Proteomes" id="UP000694546"/>
    </source>
</evidence>
<evidence type="ECO:0000256" key="4">
    <source>
        <dbReference type="ARBA" id="ARBA00022824"/>
    </source>
</evidence>
<keyword evidence="3" id="KW-0812">Transmembrane</keyword>
<dbReference type="InterPro" id="IPR009787">
    <property type="entry name" value="Jagunal"/>
</dbReference>
<comment type="subcellular location">
    <subcellularLocation>
        <location evidence="1">Endoplasmic reticulum membrane</location>
        <topology evidence="1">Multi-pass membrane protein</topology>
    </subcellularLocation>
</comment>
<dbReference type="GO" id="GO:0038158">
    <property type="term" value="P:granulocyte colony-stimulating factor signaling pathway"/>
    <property type="evidence" value="ECO:0007669"/>
    <property type="project" value="TreeGrafter"/>
</dbReference>
<dbReference type="GO" id="GO:0007029">
    <property type="term" value="P:endoplasmic reticulum organization"/>
    <property type="evidence" value="ECO:0007669"/>
    <property type="project" value="InterPro"/>
</dbReference>
<keyword evidence="5" id="KW-1133">Transmembrane helix</keyword>
<name>A0A8C5BTM7_GADMO</name>
<accession>A0A8C5BTM7</accession>
<sequence>MASREGPRAMGTDGSDFNHRERVAAHYQLRWVTSLCKLNIIHALIWFLMAAQVTVSQLGLVSHPLPAQHRALRPEPPGPSPQQHQLPGARHDQRRAVLRRSTHLRLHGDVPRGATALSPRQSVPLPVWRAADVPGRRGRGAGARLADLLQQAAAGPVVQADAGEEEVGLDFLLFQHGGWDILLPGWAGHPVRMGWMSCWSDGKSLGSRLALRFVVPPPNRFG</sequence>
<comment type="similarity">
    <text evidence="2">Belongs to the jagunal family.</text>
</comment>
<keyword evidence="4" id="KW-0256">Endoplasmic reticulum</keyword>
<dbReference type="GO" id="GO:0005789">
    <property type="term" value="C:endoplasmic reticulum membrane"/>
    <property type="evidence" value="ECO:0007669"/>
    <property type="project" value="UniProtKB-SubCell"/>
</dbReference>
<dbReference type="AlphaFoldDB" id="A0A8C5BTM7"/>
<dbReference type="Proteomes" id="UP000694546">
    <property type="component" value="Chromosome 7"/>
</dbReference>
<evidence type="ECO:0000313" key="8">
    <source>
        <dbReference type="Ensembl" id="ENSGMOP00000050550.1"/>
    </source>
</evidence>
<evidence type="ECO:0000256" key="7">
    <source>
        <dbReference type="SAM" id="MobiDB-lite"/>
    </source>
</evidence>
<evidence type="ECO:0000256" key="1">
    <source>
        <dbReference type="ARBA" id="ARBA00004477"/>
    </source>
</evidence>
<evidence type="ECO:0000256" key="3">
    <source>
        <dbReference type="ARBA" id="ARBA00022692"/>
    </source>
</evidence>
<evidence type="ECO:0000256" key="2">
    <source>
        <dbReference type="ARBA" id="ARBA00008462"/>
    </source>
</evidence>
<reference evidence="8" key="1">
    <citation type="submission" date="2025-08" db="UniProtKB">
        <authorList>
            <consortium name="Ensembl"/>
        </authorList>
    </citation>
    <scope>IDENTIFICATION</scope>
</reference>
<organism evidence="8 9">
    <name type="scientific">Gadus morhua</name>
    <name type="common">Atlantic cod</name>
    <dbReference type="NCBI Taxonomy" id="8049"/>
    <lineage>
        <taxon>Eukaryota</taxon>
        <taxon>Metazoa</taxon>
        <taxon>Chordata</taxon>
        <taxon>Craniata</taxon>
        <taxon>Vertebrata</taxon>
        <taxon>Euteleostomi</taxon>
        <taxon>Actinopterygii</taxon>
        <taxon>Neopterygii</taxon>
        <taxon>Teleostei</taxon>
        <taxon>Neoteleostei</taxon>
        <taxon>Acanthomorphata</taxon>
        <taxon>Zeiogadaria</taxon>
        <taxon>Gadariae</taxon>
        <taxon>Gadiformes</taxon>
        <taxon>Gadoidei</taxon>
        <taxon>Gadidae</taxon>
        <taxon>Gadus</taxon>
    </lineage>
</organism>
<reference evidence="8" key="2">
    <citation type="submission" date="2025-09" db="UniProtKB">
        <authorList>
            <consortium name="Ensembl"/>
        </authorList>
    </citation>
    <scope>IDENTIFICATION</scope>
</reference>
<dbReference type="PANTHER" id="PTHR20955">
    <property type="entry name" value="PROTEIN JAGUNAL HOMOLOG 1"/>
    <property type="match status" value="1"/>
</dbReference>
<dbReference type="Pfam" id="PF07086">
    <property type="entry name" value="Jagunal"/>
    <property type="match status" value="1"/>
</dbReference>
<keyword evidence="6" id="KW-0472">Membrane</keyword>
<evidence type="ECO:0000256" key="6">
    <source>
        <dbReference type="ARBA" id="ARBA00023136"/>
    </source>
</evidence>
<dbReference type="Ensembl" id="ENSGMOT00000036905.1">
    <property type="protein sequence ID" value="ENSGMOP00000050550.1"/>
    <property type="gene ID" value="ENSGMOG00000024579.1"/>
</dbReference>
<dbReference type="GO" id="GO:0016192">
    <property type="term" value="P:vesicle-mediated transport"/>
    <property type="evidence" value="ECO:0007669"/>
    <property type="project" value="TreeGrafter"/>
</dbReference>